<reference evidence="1" key="1">
    <citation type="submission" date="2022-07" db="EMBL/GenBank/DDBJ databases">
        <authorList>
            <person name="Nishijima S."/>
        </authorList>
    </citation>
    <scope>NUCLEOTIDE SEQUENCE</scope>
    <source>
        <strain evidence="1">3465_136698</strain>
    </source>
</reference>
<evidence type="ECO:0000313" key="1">
    <source>
        <dbReference type="EMBL" id="UVX66860.1"/>
    </source>
</evidence>
<proteinExistence type="predicted"/>
<protein>
    <submittedName>
        <fullName evidence="1">Uncharacterized protein</fullName>
    </submittedName>
</protein>
<sequence length="67" mass="7666">MFPNFANYVTRDENVNSYQLLEFVYPAALNVSDESNNCEEAHIPPFLIIMGIIGHNNIDSFDDKMIL</sequence>
<name>A0ABY5TT73_9VIRU</name>
<organism evidence="1 2">
    <name type="scientific">Bacteriophage sp</name>
    <dbReference type="NCBI Taxonomy" id="38018"/>
    <lineage>
        <taxon>Viruses</taxon>
    </lineage>
</organism>
<keyword evidence="2" id="KW-1185">Reference proteome</keyword>
<dbReference type="Proteomes" id="UP001158726">
    <property type="component" value="Segment"/>
</dbReference>
<accession>A0ABY5TT73</accession>
<evidence type="ECO:0000313" key="2">
    <source>
        <dbReference type="Proteomes" id="UP001158726"/>
    </source>
</evidence>
<dbReference type="EMBL" id="OP072641">
    <property type="protein sequence ID" value="UVX66860.1"/>
    <property type="molecule type" value="Genomic_DNA"/>
</dbReference>